<dbReference type="SUPFAM" id="SSF52540">
    <property type="entry name" value="P-loop containing nucleoside triphosphate hydrolases"/>
    <property type="match status" value="1"/>
</dbReference>
<dbReference type="EMBL" id="CALNXK010000107">
    <property type="protein sequence ID" value="CAH3157232.1"/>
    <property type="molecule type" value="Genomic_DNA"/>
</dbReference>
<evidence type="ECO:0000313" key="3">
    <source>
        <dbReference type="EMBL" id="CAH3157232.1"/>
    </source>
</evidence>
<dbReference type="Pfam" id="PF00531">
    <property type="entry name" value="Death"/>
    <property type="match status" value="1"/>
</dbReference>
<dbReference type="InterPro" id="IPR011029">
    <property type="entry name" value="DEATH-like_dom_sf"/>
</dbReference>
<dbReference type="PANTHER" id="PTHR47679:SF2">
    <property type="entry name" value="C-TERMINAL OF ROC (COR) DOMAIN-CONTAINING PROTEIN"/>
    <property type="match status" value="1"/>
</dbReference>
<dbReference type="PROSITE" id="PS50017">
    <property type="entry name" value="DEATH_DOMAIN"/>
    <property type="match status" value="1"/>
</dbReference>
<accession>A0ABN8Q5L3</accession>
<dbReference type="InterPro" id="IPR032171">
    <property type="entry name" value="COR-A"/>
</dbReference>
<gene>
    <name evidence="3" type="ORF">PLOB_00002233</name>
</gene>
<keyword evidence="1" id="KW-0677">Repeat</keyword>
<feature type="domain" description="Death" evidence="2">
    <location>
        <begin position="908"/>
        <end position="970"/>
    </location>
</feature>
<dbReference type="Pfam" id="PF16095">
    <property type="entry name" value="COR-A"/>
    <property type="match status" value="1"/>
</dbReference>
<proteinExistence type="predicted"/>
<protein>
    <recommendedName>
        <fullName evidence="2">Death domain-containing protein</fullName>
    </recommendedName>
</protein>
<evidence type="ECO:0000256" key="1">
    <source>
        <dbReference type="ARBA" id="ARBA00022737"/>
    </source>
</evidence>
<dbReference type="Gene3D" id="1.10.10.10">
    <property type="entry name" value="Winged helix-like DNA-binding domain superfamily/Winged helix DNA-binding domain"/>
    <property type="match status" value="1"/>
</dbReference>
<dbReference type="InterPro" id="IPR000488">
    <property type="entry name" value="Death_dom"/>
</dbReference>
<dbReference type="CDD" id="cd01670">
    <property type="entry name" value="Death"/>
    <property type="match status" value="1"/>
</dbReference>
<reference evidence="3 4" key="1">
    <citation type="submission" date="2022-05" db="EMBL/GenBank/DDBJ databases">
        <authorList>
            <consortium name="Genoscope - CEA"/>
            <person name="William W."/>
        </authorList>
    </citation>
    <scope>NUCLEOTIDE SEQUENCE [LARGE SCALE GENOMIC DNA]</scope>
</reference>
<evidence type="ECO:0000313" key="4">
    <source>
        <dbReference type="Proteomes" id="UP001159405"/>
    </source>
</evidence>
<dbReference type="SUPFAM" id="SSF47986">
    <property type="entry name" value="DEATH domain"/>
    <property type="match status" value="1"/>
</dbReference>
<dbReference type="Pfam" id="PF08477">
    <property type="entry name" value="Roc"/>
    <property type="match status" value="1"/>
</dbReference>
<comment type="caution">
    <text evidence="3">The sequence shown here is derived from an EMBL/GenBank/DDBJ whole genome shotgun (WGS) entry which is preliminary data.</text>
</comment>
<dbReference type="Gene3D" id="1.10.533.10">
    <property type="entry name" value="Death Domain, Fas"/>
    <property type="match status" value="1"/>
</dbReference>
<keyword evidence="4" id="KW-1185">Reference proteome</keyword>
<sequence length="970" mass="109491">MSQWFIEFLREVPASMRSVINVLTQQVEVDNASKEDISRLGKKIDELKVGRDEDDNLPENLVPAGILTQGPVALRAYKEALAHGETTLRRVPLMLIGQGGAGKTSTKKSLKGIRFDPEEESTVGVDVDPSCFKVLTETWCPGEQDLDKAFSPDYHLARCMANFLITPGETTQLNTVAEVGSNSFDSKVAQKEEGALRHQELIQESHKLSPSTVPKELLNVTSQFLSNDKVNDNREEIYFIFWDFAGQSVYYETHPLFLTERAIFFLVYDLSLNPDDEAKPVLKQGVYNESEESYNLKTNFDYLDFWMRSVASLGPSNEREGSSEESLPGLLPKKLPPVFLVCTHADKPYDHGNPDKLARKIFGFLRRKPYGSHLRQVFCVDNTSLSVEGSVCPEIRRLQQEIIAVANELPFIDETIPINWLKFEKALQARKEMGNKRMSLDSAKYIAKNDCNVVDKEEFKTLMNYLHGIRSLIHFEDTVELSKLVVLDPQWLVDVFKKVITVKPYVPEEEGYLHLWDMLETKGVVDEKFVAHVWGPLFEDKETLESLIGIMERFSLLCPWSVNASSNSQYLVPSMLKAYPSADILELVKSSSIPSLFVKFLNGQVPPTFFPRMVVQFIQWGRDWFWSEETPQLFKGFARFYMSKGTCSVIFVCHASFVEVVVHGGNSAHCPLSSEEVICAGQVCRQLSLILECMRNQFPWLRNMRYERCVICPVCSKGREVRRCRTHGGEICKQEQCLHFWTVSELCSNARNISCKRSPVARCTTVQTEQFSPWFPAPRQQLGTDECDEDPFTLGEGNQEKALAVCSSAVLQHLSSESGDAKLVVSSLLETIQLDQASLEEPDSKAKKRIRCLAREASDCGRHDVLHYLREIAPAGTTGPLLPESLDVRGIPFSQARQLTIALTVAGGDKWKLVAEKLGLNHEEIRFLDERNTNPVDALLGFIANQRYMSVGELYQVLCDCGIPVIADKL</sequence>
<dbReference type="Proteomes" id="UP001159405">
    <property type="component" value="Unassembled WGS sequence"/>
</dbReference>
<name>A0ABN8Q5L3_9CNID</name>
<evidence type="ECO:0000259" key="2">
    <source>
        <dbReference type="PROSITE" id="PS50017"/>
    </source>
</evidence>
<dbReference type="InterPro" id="IPR027417">
    <property type="entry name" value="P-loop_NTPase"/>
</dbReference>
<organism evidence="3 4">
    <name type="scientific">Porites lobata</name>
    <dbReference type="NCBI Taxonomy" id="104759"/>
    <lineage>
        <taxon>Eukaryota</taxon>
        <taxon>Metazoa</taxon>
        <taxon>Cnidaria</taxon>
        <taxon>Anthozoa</taxon>
        <taxon>Hexacorallia</taxon>
        <taxon>Scleractinia</taxon>
        <taxon>Fungiina</taxon>
        <taxon>Poritidae</taxon>
        <taxon>Porites</taxon>
    </lineage>
</organism>
<dbReference type="InterPro" id="IPR036388">
    <property type="entry name" value="WH-like_DNA-bd_sf"/>
</dbReference>
<dbReference type="Gene3D" id="3.40.50.300">
    <property type="entry name" value="P-loop containing nucleotide triphosphate hydrolases"/>
    <property type="match status" value="1"/>
</dbReference>
<dbReference type="PANTHER" id="PTHR47679">
    <property type="entry name" value="PROTEIN TORNADO 1"/>
    <property type="match status" value="1"/>
</dbReference>